<dbReference type="OrthoDB" id="9784036at2"/>
<dbReference type="InterPro" id="IPR029058">
    <property type="entry name" value="AB_hydrolase_fold"/>
</dbReference>
<dbReference type="InterPro" id="IPR000801">
    <property type="entry name" value="Esterase-like"/>
</dbReference>
<accession>A0A5B8FJL8</accession>
<keyword evidence="2 3" id="KW-0378">Hydrolase</keyword>
<protein>
    <submittedName>
        <fullName evidence="3">Alpha/beta hydrolase</fullName>
    </submittedName>
</protein>
<proteinExistence type="inferred from homology"/>
<dbReference type="KEGG" id="ppru:FDP22_22140"/>
<keyword evidence="3" id="KW-0614">Plasmid</keyword>
<dbReference type="GO" id="GO:0016788">
    <property type="term" value="F:hydrolase activity, acting on ester bonds"/>
    <property type="evidence" value="ECO:0007669"/>
    <property type="project" value="TreeGrafter"/>
</dbReference>
<evidence type="ECO:0000313" key="3">
    <source>
        <dbReference type="EMBL" id="QDL94577.1"/>
    </source>
</evidence>
<dbReference type="EMBL" id="CP040821">
    <property type="protein sequence ID" value="QDL94577.1"/>
    <property type="molecule type" value="Genomic_DNA"/>
</dbReference>
<dbReference type="RefSeq" id="WP_138577040.1">
    <property type="nucleotide sequence ID" value="NZ_CP040821.1"/>
</dbReference>
<dbReference type="PANTHER" id="PTHR40841">
    <property type="entry name" value="SIDEROPHORE TRIACETYLFUSARININE C ESTERASE"/>
    <property type="match status" value="1"/>
</dbReference>
<sequence>MRLPGSGGAQAAFLPGTASGCIDAPGGALRLVLCLPDEPPPPAGYALIVAPDAGFTFGTLRDVVRLQTGARADTGLPATIVAGLGYPTPDWVDMHRRTTDLTGPASSGPGRAATLRFLEHDLLPALADAYRLDPERRMLLGHSFGGYFALRALADRPGLFSHVVASSPSIWVDPEAVFAGLDALRPPRPVCLMLSAGDEEDAAIARARPGAPPDAERLARLQERHMVARARDAAARLAAVPGLDVRFRLFEGEGHGSVIPAMLSRAVGLLAETPAGPGTGSVPPDSR</sequence>
<organism evidence="3 4">
    <name type="scientific">Paroceanicella profunda</name>
    <dbReference type="NCBI Taxonomy" id="2579971"/>
    <lineage>
        <taxon>Bacteria</taxon>
        <taxon>Pseudomonadati</taxon>
        <taxon>Pseudomonadota</taxon>
        <taxon>Alphaproteobacteria</taxon>
        <taxon>Rhodobacterales</taxon>
        <taxon>Paracoccaceae</taxon>
        <taxon>Paroceanicella</taxon>
    </lineage>
</organism>
<evidence type="ECO:0000256" key="1">
    <source>
        <dbReference type="ARBA" id="ARBA00005622"/>
    </source>
</evidence>
<dbReference type="AlphaFoldDB" id="A0A5B8FJL8"/>
<comment type="similarity">
    <text evidence="1">Belongs to the esterase D family.</text>
</comment>
<dbReference type="PANTHER" id="PTHR40841:SF2">
    <property type="entry name" value="SIDEROPHORE-DEGRADING ESTERASE (EUROFUNG)"/>
    <property type="match status" value="1"/>
</dbReference>
<evidence type="ECO:0000313" key="4">
    <source>
        <dbReference type="Proteomes" id="UP000305888"/>
    </source>
</evidence>
<evidence type="ECO:0000256" key="2">
    <source>
        <dbReference type="ARBA" id="ARBA00022801"/>
    </source>
</evidence>
<geneLocation type="plasmid" evidence="4">
    <name>pd4m1c</name>
</geneLocation>
<reference evidence="3 4" key="1">
    <citation type="submission" date="2019-06" db="EMBL/GenBank/DDBJ databases">
        <title>Genome sequence of Rhodobacteraceae bacterium D4M1.</title>
        <authorList>
            <person name="Cao J."/>
        </authorList>
    </citation>
    <scope>NUCLEOTIDE SEQUENCE [LARGE SCALE GENOMIC DNA]</scope>
    <source>
        <strain evidence="3 4">D4M1</strain>
        <plasmid evidence="4">pd4m1c</plasmid>
    </source>
</reference>
<dbReference type="Gene3D" id="3.40.50.1820">
    <property type="entry name" value="alpha/beta hydrolase"/>
    <property type="match status" value="1"/>
</dbReference>
<gene>
    <name evidence="3" type="ORF">FDP22_22140</name>
</gene>
<dbReference type="Pfam" id="PF00756">
    <property type="entry name" value="Esterase"/>
    <property type="match status" value="1"/>
</dbReference>
<dbReference type="Proteomes" id="UP000305888">
    <property type="component" value="Plasmid pD4M1C"/>
</dbReference>
<dbReference type="InterPro" id="IPR052558">
    <property type="entry name" value="Siderophore_Hydrolase_D"/>
</dbReference>
<dbReference type="PROSITE" id="PS51257">
    <property type="entry name" value="PROKAR_LIPOPROTEIN"/>
    <property type="match status" value="1"/>
</dbReference>
<dbReference type="SUPFAM" id="SSF53474">
    <property type="entry name" value="alpha/beta-Hydrolases"/>
    <property type="match status" value="1"/>
</dbReference>
<keyword evidence="4" id="KW-1185">Reference proteome</keyword>
<name>A0A5B8FJL8_9RHOB</name>